<gene>
    <name evidence="2" type="ORF">GCM10012286_25190</name>
</gene>
<evidence type="ECO:0000256" key="1">
    <source>
        <dbReference type="SAM" id="MobiDB-lite"/>
    </source>
</evidence>
<organism evidence="2 3">
    <name type="scientific">Streptomyces lasiicapitis</name>
    <dbReference type="NCBI Taxonomy" id="1923961"/>
    <lineage>
        <taxon>Bacteria</taxon>
        <taxon>Bacillati</taxon>
        <taxon>Actinomycetota</taxon>
        <taxon>Actinomycetes</taxon>
        <taxon>Kitasatosporales</taxon>
        <taxon>Streptomycetaceae</taxon>
        <taxon>Streptomyces</taxon>
    </lineage>
</organism>
<feature type="region of interest" description="Disordered" evidence="1">
    <location>
        <begin position="129"/>
        <end position="155"/>
    </location>
</feature>
<name>A0ABQ2LTB7_9ACTN</name>
<evidence type="ECO:0000313" key="2">
    <source>
        <dbReference type="EMBL" id="GGO42821.1"/>
    </source>
</evidence>
<evidence type="ECO:0000313" key="3">
    <source>
        <dbReference type="Proteomes" id="UP000656881"/>
    </source>
</evidence>
<comment type="caution">
    <text evidence="2">The sequence shown here is derived from an EMBL/GenBank/DDBJ whole genome shotgun (WGS) entry which is preliminary data.</text>
</comment>
<dbReference type="Proteomes" id="UP000656881">
    <property type="component" value="Unassembled WGS sequence"/>
</dbReference>
<accession>A0ABQ2LTB7</accession>
<keyword evidence="3" id="KW-1185">Reference proteome</keyword>
<sequence>MSLRSRRFFGGAEVQEVAEGGHVPVRVQLCRDSDRQSVEVGFVEVVEMVQCGQARDEAHDGGVGSGAAERVEGQQSSAEVFLPVTVTVAEQGGFGLFRAQDGIGISLFGGACHVGLPACPSRVRARPAEGRVRANPHGFGRRSPGVVRDLSRNCP</sequence>
<reference evidence="3" key="1">
    <citation type="journal article" date="2019" name="Int. J. Syst. Evol. Microbiol.">
        <title>The Global Catalogue of Microorganisms (GCM) 10K type strain sequencing project: providing services to taxonomists for standard genome sequencing and annotation.</title>
        <authorList>
            <consortium name="The Broad Institute Genomics Platform"/>
            <consortium name="The Broad Institute Genome Sequencing Center for Infectious Disease"/>
            <person name="Wu L."/>
            <person name="Ma J."/>
        </authorList>
    </citation>
    <scope>NUCLEOTIDE SEQUENCE [LARGE SCALE GENOMIC DNA]</scope>
    <source>
        <strain evidence="3">CGMCC 4.7349</strain>
    </source>
</reference>
<proteinExistence type="predicted"/>
<protein>
    <submittedName>
        <fullName evidence="2">Uncharacterized protein</fullName>
    </submittedName>
</protein>
<dbReference type="EMBL" id="BMNG01000005">
    <property type="protein sequence ID" value="GGO42821.1"/>
    <property type="molecule type" value="Genomic_DNA"/>
</dbReference>